<gene>
    <name evidence="2" type="ORF">D9758_016012</name>
</gene>
<comment type="caution">
    <text evidence="2">The sequence shown here is derived from an EMBL/GenBank/DDBJ whole genome shotgun (WGS) entry which is preliminary data.</text>
</comment>
<name>A0A8H5CJS1_9AGAR</name>
<evidence type="ECO:0000313" key="3">
    <source>
        <dbReference type="Proteomes" id="UP000559256"/>
    </source>
</evidence>
<feature type="compositionally biased region" description="Low complexity" evidence="1">
    <location>
        <begin position="7"/>
        <end position="31"/>
    </location>
</feature>
<keyword evidence="3" id="KW-1185">Reference proteome</keyword>
<evidence type="ECO:0000313" key="2">
    <source>
        <dbReference type="EMBL" id="KAF5343101.1"/>
    </source>
</evidence>
<dbReference type="AlphaFoldDB" id="A0A8H5CJS1"/>
<accession>A0A8H5CJS1</accession>
<dbReference type="Proteomes" id="UP000559256">
    <property type="component" value="Unassembled WGS sequence"/>
</dbReference>
<protein>
    <submittedName>
        <fullName evidence="2">Uncharacterized protein</fullName>
    </submittedName>
</protein>
<reference evidence="2 3" key="1">
    <citation type="journal article" date="2020" name="ISME J.">
        <title>Uncovering the hidden diversity of litter-decomposition mechanisms in mushroom-forming fungi.</title>
        <authorList>
            <person name="Floudas D."/>
            <person name="Bentzer J."/>
            <person name="Ahren D."/>
            <person name="Johansson T."/>
            <person name="Persson P."/>
            <person name="Tunlid A."/>
        </authorList>
    </citation>
    <scope>NUCLEOTIDE SEQUENCE [LARGE SCALE GENOMIC DNA]</scope>
    <source>
        <strain evidence="2 3">CBS 291.85</strain>
    </source>
</reference>
<feature type="region of interest" description="Disordered" evidence="1">
    <location>
        <begin position="1"/>
        <end position="40"/>
    </location>
</feature>
<sequence length="111" mass="11695">MFRKARSTTSSTTSLVSKSSKSSTSTSSNSQKKGHNGEHHDGFKLIILATRISQDVYDFCLGPNNSGSGHSSAPTSASHADFAQKAKMNGWGSTVPGATSSYLSDQSHDLL</sequence>
<organism evidence="2 3">
    <name type="scientific">Tetrapyrgos nigripes</name>
    <dbReference type="NCBI Taxonomy" id="182062"/>
    <lineage>
        <taxon>Eukaryota</taxon>
        <taxon>Fungi</taxon>
        <taxon>Dikarya</taxon>
        <taxon>Basidiomycota</taxon>
        <taxon>Agaricomycotina</taxon>
        <taxon>Agaricomycetes</taxon>
        <taxon>Agaricomycetidae</taxon>
        <taxon>Agaricales</taxon>
        <taxon>Marasmiineae</taxon>
        <taxon>Marasmiaceae</taxon>
        <taxon>Tetrapyrgos</taxon>
    </lineage>
</organism>
<dbReference type="EMBL" id="JAACJM010000149">
    <property type="protein sequence ID" value="KAF5343101.1"/>
    <property type="molecule type" value="Genomic_DNA"/>
</dbReference>
<evidence type="ECO:0000256" key="1">
    <source>
        <dbReference type="SAM" id="MobiDB-lite"/>
    </source>
</evidence>
<proteinExistence type="predicted"/>